<evidence type="ECO:0000259" key="5">
    <source>
        <dbReference type="PROSITE" id="PS51891"/>
    </source>
</evidence>
<dbReference type="SUPFAM" id="SSF51316">
    <property type="entry name" value="Mss4-like"/>
    <property type="match status" value="1"/>
</dbReference>
<comment type="caution">
    <text evidence="6">The sequence shown here is derived from an EMBL/GenBank/DDBJ whole genome shotgun (WGS) entry which is preliminary data.</text>
</comment>
<dbReference type="PANTHER" id="PTHR33337">
    <property type="entry name" value="GFA DOMAIN-CONTAINING PROTEIN"/>
    <property type="match status" value="1"/>
</dbReference>
<dbReference type="GO" id="GO:0046872">
    <property type="term" value="F:metal ion binding"/>
    <property type="evidence" value="ECO:0007669"/>
    <property type="project" value="UniProtKB-KW"/>
</dbReference>
<protein>
    <recommendedName>
        <fullName evidence="5">CENP-V/GFA domain-containing protein</fullName>
    </recommendedName>
</protein>
<evidence type="ECO:0000313" key="6">
    <source>
        <dbReference type="EMBL" id="KAK4546227.1"/>
    </source>
</evidence>
<dbReference type="GO" id="GO:0016846">
    <property type="term" value="F:carbon-sulfur lyase activity"/>
    <property type="evidence" value="ECO:0007669"/>
    <property type="project" value="InterPro"/>
</dbReference>
<dbReference type="Pfam" id="PF04828">
    <property type="entry name" value="GFA"/>
    <property type="match status" value="1"/>
</dbReference>
<keyword evidence="4" id="KW-0456">Lyase</keyword>
<dbReference type="Gene3D" id="3.90.1590.10">
    <property type="entry name" value="glutathione-dependent formaldehyde- activating enzyme (gfa)"/>
    <property type="match status" value="1"/>
</dbReference>
<evidence type="ECO:0000256" key="2">
    <source>
        <dbReference type="ARBA" id="ARBA00022723"/>
    </source>
</evidence>
<gene>
    <name evidence="6" type="ORF">LTR36_002364</name>
</gene>
<keyword evidence="3" id="KW-0862">Zinc</keyword>
<evidence type="ECO:0000256" key="3">
    <source>
        <dbReference type="ARBA" id="ARBA00022833"/>
    </source>
</evidence>
<accession>A0AAV9JLM4</accession>
<evidence type="ECO:0000256" key="1">
    <source>
        <dbReference type="ARBA" id="ARBA00005495"/>
    </source>
</evidence>
<reference evidence="6 7" key="1">
    <citation type="submission" date="2021-11" db="EMBL/GenBank/DDBJ databases">
        <title>Black yeast isolated from Biological Soil Crust.</title>
        <authorList>
            <person name="Kurbessoian T."/>
        </authorList>
    </citation>
    <scope>NUCLEOTIDE SEQUENCE [LARGE SCALE GENOMIC DNA]</scope>
    <source>
        <strain evidence="6 7">CCFEE 5522</strain>
    </source>
</reference>
<proteinExistence type="inferred from homology"/>
<feature type="domain" description="CENP-V/GFA" evidence="5">
    <location>
        <begin position="14"/>
        <end position="133"/>
    </location>
</feature>
<dbReference type="EMBL" id="JAVFHQ010000016">
    <property type="protein sequence ID" value="KAK4546227.1"/>
    <property type="molecule type" value="Genomic_DNA"/>
</dbReference>
<sequence length="142" mass="15467">MSKQPKSPQPKVTRSSTCLCNAVQLTVTGVDKGAVLCHCANCQKASGSAFAHNYRLTKAELTFEKGEDVVRRYADADTKTGNTVARHFCGTCGCPLYLINSAFEGLVILHTGSMQDRTQPSMELFKENKHAWVGEVTGKARL</sequence>
<dbReference type="PANTHER" id="PTHR33337:SF8">
    <property type="entry name" value="CENP-V_GFA DOMAIN-CONTAINING PROTEIN"/>
    <property type="match status" value="1"/>
</dbReference>
<organism evidence="6 7">
    <name type="scientific">Oleoguttula mirabilis</name>
    <dbReference type="NCBI Taxonomy" id="1507867"/>
    <lineage>
        <taxon>Eukaryota</taxon>
        <taxon>Fungi</taxon>
        <taxon>Dikarya</taxon>
        <taxon>Ascomycota</taxon>
        <taxon>Pezizomycotina</taxon>
        <taxon>Dothideomycetes</taxon>
        <taxon>Dothideomycetidae</taxon>
        <taxon>Mycosphaerellales</taxon>
        <taxon>Teratosphaeriaceae</taxon>
        <taxon>Oleoguttula</taxon>
    </lineage>
</organism>
<comment type="similarity">
    <text evidence="1">Belongs to the Gfa family.</text>
</comment>
<keyword evidence="2" id="KW-0479">Metal-binding</keyword>
<dbReference type="InterPro" id="IPR011057">
    <property type="entry name" value="Mss4-like_sf"/>
</dbReference>
<name>A0AAV9JLM4_9PEZI</name>
<keyword evidence="7" id="KW-1185">Reference proteome</keyword>
<dbReference type="Proteomes" id="UP001324427">
    <property type="component" value="Unassembled WGS sequence"/>
</dbReference>
<dbReference type="InterPro" id="IPR006913">
    <property type="entry name" value="CENP-V/GFA"/>
</dbReference>
<evidence type="ECO:0000313" key="7">
    <source>
        <dbReference type="Proteomes" id="UP001324427"/>
    </source>
</evidence>
<dbReference type="PROSITE" id="PS51891">
    <property type="entry name" value="CENP_V_GFA"/>
    <property type="match status" value="1"/>
</dbReference>
<evidence type="ECO:0000256" key="4">
    <source>
        <dbReference type="ARBA" id="ARBA00023239"/>
    </source>
</evidence>
<dbReference type="AlphaFoldDB" id="A0AAV9JLM4"/>